<reference evidence="9 10" key="1">
    <citation type="submission" date="2018-05" db="EMBL/GenBank/DDBJ databases">
        <title>Complete genome sequence of Arcticibacterium luteifluviistationis SM1504T, a cytophagaceae bacterium isolated from Arctic surface seawater.</title>
        <authorList>
            <person name="Li Y."/>
            <person name="Qin Q.-L."/>
        </authorList>
    </citation>
    <scope>NUCLEOTIDE SEQUENCE [LARGE SCALE GENOMIC DNA]</scope>
    <source>
        <strain evidence="9 10">SM1504</strain>
    </source>
</reference>
<keyword evidence="3" id="KW-0813">Transport</keyword>
<dbReference type="Proteomes" id="UP000249873">
    <property type="component" value="Chromosome"/>
</dbReference>
<evidence type="ECO:0000256" key="3">
    <source>
        <dbReference type="ARBA" id="ARBA00022448"/>
    </source>
</evidence>
<keyword evidence="5" id="KW-0812">Transmembrane</keyword>
<dbReference type="RefSeq" id="WP_111371287.1">
    <property type="nucleotide sequence ID" value="NZ_CP029480.1"/>
</dbReference>
<evidence type="ECO:0000313" key="9">
    <source>
        <dbReference type="EMBL" id="AWV98184.1"/>
    </source>
</evidence>
<dbReference type="GO" id="GO:0015288">
    <property type="term" value="F:porin activity"/>
    <property type="evidence" value="ECO:0007669"/>
    <property type="project" value="TreeGrafter"/>
</dbReference>
<dbReference type="SUPFAM" id="SSF56954">
    <property type="entry name" value="Outer membrane efflux proteins (OEP)"/>
    <property type="match status" value="1"/>
</dbReference>
<dbReference type="EMBL" id="CP029480">
    <property type="protein sequence ID" value="AWV98184.1"/>
    <property type="molecule type" value="Genomic_DNA"/>
</dbReference>
<proteinExistence type="inferred from homology"/>
<evidence type="ECO:0000256" key="6">
    <source>
        <dbReference type="ARBA" id="ARBA00023136"/>
    </source>
</evidence>
<dbReference type="InterPro" id="IPR051906">
    <property type="entry name" value="TolC-like"/>
</dbReference>
<dbReference type="GO" id="GO:1990281">
    <property type="term" value="C:efflux pump complex"/>
    <property type="evidence" value="ECO:0007669"/>
    <property type="project" value="TreeGrafter"/>
</dbReference>
<gene>
    <name evidence="9" type="ORF">DJ013_08360</name>
</gene>
<comment type="subcellular location">
    <subcellularLocation>
        <location evidence="1">Cell outer membrane</location>
    </subcellularLocation>
</comment>
<feature type="coiled-coil region" evidence="8">
    <location>
        <begin position="205"/>
        <end position="235"/>
    </location>
</feature>
<dbReference type="KEGG" id="als:DJ013_08360"/>
<dbReference type="PANTHER" id="PTHR30026:SF20">
    <property type="entry name" value="OUTER MEMBRANE PROTEIN TOLC"/>
    <property type="match status" value="1"/>
</dbReference>
<comment type="similarity">
    <text evidence="2">Belongs to the outer membrane factor (OMF) (TC 1.B.17) family.</text>
</comment>
<evidence type="ECO:0000313" key="10">
    <source>
        <dbReference type="Proteomes" id="UP000249873"/>
    </source>
</evidence>
<dbReference type="AlphaFoldDB" id="A0A2Z4GAL5"/>
<protein>
    <recommendedName>
        <fullName evidence="11">Transporter</fullName>
    </recommendedName>
</protein>
<organism evidence="9 10">
    <name type="scientific">Arcticibacterium luteifluviistationis</name>
    <dbReference type="NCBI Taxonomy" id="1784714"/>
    <lineage>
        <taxon>Bacteria</taxon>
        <taxon>Pseudomonadati</taxon>
        <taxon>Bacteroidota</taxon>
        <taxon>Cytophagia</taxon>
        <taxon>Cytophagales</taxon>
        <taxon>Leadbetterellaceae</taxon>
        <taxon>Arcticibacterium</taxon>
    </lineage>
</organism>
<dbReference type="InterPro" id="IPR003423">
    <property type="entry name" value="OMP_efflux"/>
</dbReference>
<keyword evidence="4" id="KW-1134">Transmembrane beta strand</keyword>
<sequence>MQTKNTFLQIFHSLLQPSLKGLGVLLLLSVSAQGQNVMTLEKAISEALEGNFGIQIAERQVDAAENQIYKANAGMTPTIDWNTNVNGNLSQVNQVFLDDRKINRLGQSFAPSTNVALSWTLYDGRRMQTRYERLKSEGQQSQIEKKLVVQNAVANVMQTYYQILRQKESVDYLTTIIGYYDERLKITEERWKIGRGSKLDFLQSKADLNTQKSSLVNAKNELKNAKIRLNNILGAAAERDFNITNIASPKTQYTLAQMLDQAKSTNQDLVLLNKALEISLLDQQEMESFRKPRIALNSSFGYSLSKNNAGFLALNQSLGLSSGISATWNIFNGQATQRNIQLAKINADIVNKQKESLLNQLDADIATAFYQFQTDRELFNLETENKDVAEENLTISLEKFKLGSSTILELNDAQRRFDDSLNRLVNAQYNERVSELELLRLSGALVE</sequence>
<evidence type="ECO:0000256" key="1">
    <source>
        <dbReference type="ARBA" id="ARBA00004442"/>
    </source>
</evidence>
<keyword evidence="7" id="KW-0998">Cell outer membrane</keyword>
<dbReference type="GO" id="GO:0015562">
    <property type="term" value="F:efflux transmembrane transporter activity"/>
    <property type="evidence" value="ECO:0007669"/>
    <property type="project" value="InterPro"/>
</dbReference>
<keyword evidence="10" id="KW-1185">Reference proteome</keyword>
<dbReference type="Pfam" id="PF02321">
    <property type="entry name" value="OEP"/>
    <property type="match status" value="2"/>
</dbReference>
<dbReference type="PANTHER" id="PTHR30026">
    <property type="entry name" value="OUTER MEMBRANE PROTEIN TOLC"/>
    <property type="match status" value="1"/>
</dbReference>
<keyword evidence="8" id="KW-0175">Coiled coil</keyword>
<name>A0A2Z4GAL5_9BACT</name>
<evidence type="ECO:0000256" key="8">
    <source>
        <dbReference type="SAM" id="Coils"/>
    </source>
</evidence>
<evidence type="ECO:0000256" key="5">
    <source>
        <dbReference type="ARBA" id="ARBA00022692"/>
    </source>
</evidence>
<dbReference type="Gene3D" id="1.20.1600.10">
    <property type="entry name" value="Outer membrane efflux proteins (OEP)"/>
    <property type="match status" value="1"/>
</dbReference>
<keyword evidence="6" id="KW-0472">Membrane</keyword>
<dbReference type="OrthoDB" id="9771205at2"/>
<evidence type="ECO:0000256" key="2">
    <source>
        <dbReference type="ARBA" id="ARBA00007613"/>
    </source>
</evidence>
<evidence type="ECO:0008006" key="11">
    <source>
        <dbReference type="Google" id="ProtNLM"/>
    </source>
</evidence>
<dbReference type="GO" id="GO:0009279">
    <property type="term" value="C:cell outer membrane"/>
    <property type="evidence" value="ECO:0007669"/>
    <property type="project" value="UniProtKB-SubCell"/>
</dbReference>
<evidence type="ECO:0000256" key="7">
    <source>
        <dbReference type="ARBA" id="ARBA00023237"/>
    </source>
</evidence>
<evidence type="ECO:0000256" key="4">
    <source>
        <dbReference type="ARBA" id="ARBA00022452"/>
    </source>
</evidence>
<accession>A0A2Z4GAL5</accession>